<dbReference type="Pfam" id="PF00561">
    <property type="entry name" value="Abhydrolase_1"/>
    <property type="match status" value="1"/>
</dbReference>
<evidence type="ECO:0000313" key="2">
    <source>
        <dbReference type="EMBL" id="VUC23917.1"/>
    </source>
</evidence>
<evidence type="ECO:0000259" key="1">
    <source>
        <dbReference type="Pfam" id="PF00561"/>
    </source>
</evidence>
<dbReference type="InterPro" id="IPR000073">
    <property type="entry name" value="AB_hydrolase_1"/>
</dbReference>
<dbReference type="SUPFAM" id="SSF53474">
    <property type="entry name" value="alpha/beta-Hydrolases"/>
    <property type="match status" value="1"/>
</dbReference>
<feature type="domain" description="AB hydrolase-1" evidence="1">
    <location>
        <begin position="32"/>
        <end position="318"/>
    </location>
</feature>
<dbReference type="PRINTS" id="PR00412">
    <property type="entry name" value="EPOXHYDRLASE"/>
</dbReference>
<reference evidence="2 3" key="1">
    <citation type="submission" date="2019-06" db="EMBL/GenBank/DDBJ databases">
        <authorList>
            <person name="Broberg M."/>
        </authorList>
    </citation>
    <scope>NUCLEOTIDE SEQUENCE [LARGE SCALE GENOMIC DNA]</scope>
</reference>
<dbReference type="PANTHER" id="PTHR43798:SF33">
    <property type="entry name" value="HYDROLASE, PUTATIVE (AFU_ORTHOLOGUE AFUA_2G14860)-RELATED"/>
    <property type="match status" value="1"/>
</dbReference>
<dbReference type="PANTHER" id="PTHR43798">
    <property type="entry name" value="MONOACYLGLYCEROL LIPASE"/>
    <property type="match status" value="1"/>
</dbReference>
<name>A0ABY6U1Y3_BIOOC</name>
<evidence type="ECO:0000313" key="3">
    <source>
        <dbReference type="Proteomes" id="UP000766486"/>
    </source>
</evidence>
<sequence>MEYFQKKEINTRRSLKYTYYVSPSGRSTKQCPALLFVHGFPDSAHLWKDVIREIGDKVSGQIIIPDCLGYAGTDKPTDTGLYSFHGQADDMVDILKCENVQSAVLIGHDWGSVLAQRIYLHHRALFSAVILLNTGYMVPSDQFFDLATVNEVTTKAFGYPQFSYWDFFTASDAAEIIDARLERMWQVLHGDVEDWMKKLFCVPNAMREFLVSSRKEVPLKPYAQKAEWRDAFLAQFRRDGFSTSLEMYKATVTNVQAQSDSRLLSESLVIDVPLLFIICSRDAVCLPQLMDTAKQQGLVPKLKEVVLDAAHWSPMEKPAEIAS</sequence>
<dbReference type="InterPro" id="IPR029058">
    <property type="entry name" value="AB_hydrolase_fold"/>
</dbReference>
<dbReference type="InterPro" id="IPR050266">
    <property type="entry name" value="AB_hydrolase_sf"/>
</dbReference>
<dbReference type="EMBL" id="CABFNS010000714">
    <property type="protein sequence ID" value="VUC23917.1"/>
    <property type="molecule type" value="Genomic_DNA"/>
</dbReference>
<gene>
    <name evidence="2" type="ORF">CLO192961_LOCUS130555</name>
</gene>
<protein>
    <recommendedName>
        <fullName evidence="1">AB hydrolase-1 domain-containing protein</fullName>
    </recommendedName>
</protein>
<dbReference type="Gene3D" id="3.40.50.1820">
    <property type="entry name" value="alpha/beta hydrolase"/>
    <property type="match status" value="1"/>
</dbReference>
<organism evidence="2 3">
    <name type="scientific">Bionectria ochroleuca</name>
    <name type="common">Gliocladium roseum</name>
    <dbReference type="NCBI Taxonomy" id="29856"/>
    <lineage>
        <taxon>Eukaryota</taxon>
        <taxon>Fungi</taxon>
        <taxon>Dikarya</taxon>
        <taxon>Ascomycota</taxon>
        <taxon>Pezizomycotina</taxon>
        <taxon>Sordariomycetes</taxon>
        <taxon>Hypocreomycetidae</taxon>
        <taxon>Hypocreales</taxon>
        <taxon>Bionectriaceae</taxon>
        <taxon>Clonostachys</taxon>
    </lineage>
</organism>
<dbReference type="InterPro" id="IPR000639">
    <property type="entry name" value="Epox_hydrolase-like"/>
</dbReference>
<dbReference type="Proteomes" id="UP000766486">
    <property type="component" value="Unassembled WGS sequence"/>
</dbReference>
<proteinExistence type="predicted"/>
<keyword evidence="3" id="KW-1185">Reference proteome</keyword>
<accession>A0ABY6U1Y3</accession>
<comment type="caution">
    <text evidence="2">The sequence shown here is derived from an EMBL/GenBank/DDBJ whole genome shotgun (WGS) entry which is preliminary data.</text>
</comment>